<protein>
    <submittedName>
        <fullName evidence="1">Uncharacterized protein</fullName>
    </submittedName>
</protein>
<organism evidence="1">
    <name type="scientific">Isometrus maculatus</name>
    <name type="common">Lesser brown scorpion</name>
    <name type="synonym">Scorpio maculatus</name>
    <dbReference type="NCBI Taxonomy" id="497827"/>
    <lineage>
        <taxon>Eukaryota</taxon>
        <taxon>Metazoa</taxon>
        <taxon>Ecdysozoa</taxon>
        <taxon>Arthropoda</taxon>
        <taxon>Chelicerata</taxon>
        <taxon>Arachnida</taxon>
        <taxon>Scorpiones</taxon>
        <taxon>Buthida</taxon>
        <taxon>Buthoidea</taxon>
        <taxon>Buthidae</taxon>
        <taxon>Isometrus</taxon>
    </lineage>
</organism>
<feature type="non-terminal residue" evidence="1">
    <location>
        <position position="1"/>
    </location>
</feature>
<dbReference type="AlphaFoldDB" id="A0A0U1SA82"/>
<name>A0A0U1SA82_ISOMC</name>
<proteinExistence type="evidence at transcript level"/>
<reference evidence="1" key="1">
    <citation type="submission" date="2007-10" db="EMBL/GenBank/DDBJ databases">
        <title>Classification and functional annotation of ESTs from venom glands of Isometrus maculatus.</title>
        <authorList>
            <person name="Li W."/>
            <person name="Ma Y."/>
            <person name="Zhao R."/>
            <person name="Cao Z."/>
        </authorList>
    </citation>
    <scope>NUCLEOTIDE SEQUENCE</scope>
    <source>
        <tissue evidence="1">Venom gland</tissue>
    </source>
</reference>
<evidence type="ECO:0000313" key="1">
    <source>
        <dbReference type="EMBL" id="ACD11866.1"/>
    </source>
</evidence>
<sequence>IQLELSNNYRSSSFWISFCLFTTIIEENIKIMLIPVKRNFRNVAMDTMNGYKTFEVVPIQ</sequence>
<dbReference type="EMBL" id="EU252284">
    <property type="protein sequence ID" value="ACD11866.1"/>
    <property type="molecule type" value="mRNA"/>
</dbReference>
<accession>A0A0U1SA82</accession>